<dbReference type="EMBL" id="QXGD01000059">
    <property type="protein sequence ID" value="KAE9255533.1"/>
    <property type="molecule type" value="Genomic_DNA"/>
</dbReference>
<evidence type="ECO:0000313" key="4">
    <source>
        <dbReference type="EMBL" id="KAE9234096.1"/>
    </source>
</evidence>
<dbReference type="EMBL" id="QXGE01000045">
    <property type="protein sequence ID" value="KAE9327751.1"/>
    <property type="molecule type" value="Genomic_DNA"/>
</dbReference>
<dbReference type="Proteomes" id="UP000441208">
    <property type="component" value="Unassembled WGS sequence"/>
</dbReference>
<comment type="caution">
    <text evidence="3">The sequence shown here is derived from an EMBL/GenBank/DDBJ whole genome shotgun (WGS) entry which is preliminary data.</text>
</comment>
<dbReference type="EMBL" id="QXGB01000052">
    <property type="protein sequence ID" value="KAE9234096.1"/>
    <property type="molecule type" value="Genomic_DNA"/>
</dbReference>
<dbReference type="EMBL" id="QXGF01000055">
    <property type="protein sequence ID" value="KAE8948263.1"/>
    <property type="molecule type" value="Genomic_DNA"/>
</dbReference>
<dbReference type="EMBL" id="QXFZ01000053">
    <property type="protein sequence ID" value="KAE9136771.1"/>
    <property type="molecule type" value="Genomic_DNA"/>
</dbReference>
<evidence type="ECO:0000313" key="9">
    <source>
        <dbReference type="Proteomes" id="UP000437068"/>
    </source>
</evidence>
<evidence type="ECO:0000313" key="7">
    <source>
        <dbReference type="Proteomes" id="UP000429523"/>
    </source>
</evidence>
<name>A0A6A3UR73_9STRA</name>
<dbReference type="Proteomes" id="UP000433483">
    <property type="component" value="Unassembled WGS sequence"/>
</dbReference>
<gene>
    <name evidence="6" type="ORF">PF001_g1764</name>
    <name evidence="5" type="ORF">PF002_g2304</name>
    <name evidence="4" type="ORF">PF005_g2037</name>
    <name evidence="3" type="ORF">PF006_g1629</name>
    <name evidence="2" type="ORF">PF007_g2055</name>
    <name evidence="1" type="ORF">PF009_g2157</name>
</gene>
<reference evidence="7 8" key="1">
    <citation type="submission" date="2018-08" db="EMBL/GenBank/DDBJ databases">
        <title>Genomic investigation of the strawberry pathogen Phytophthora fragariae indicates pathogenicity is determined by transcriptional variation in three key races.</title>
        <authorList>
            <person name="Adams T.M."/>
            <person name="Armitage A.D."/>
            <person name="Sobczyk M.K."/>
            <person name="Bates H.J."/>
            <person name="Dunwell J.M."/>
            <person name="Nellist C.F."/>
            <person name="Harrison R.J."/>
        </authorList>
    </citation>
    <scope>NUCLEOTIDE SEQUENCE [LARGE SCALE GENOMIC DNA]</scope>
    <source>
        <strain evidence="6 9">A4</strain>
        <strain evidence="5 10">BC-1</strain>
        <strain evidence="4 8">NOV-27</strain>
        <strain evidence="3 11">NOV-5</strain>
        <strain evidence="2 12">NOV-71</strain>
        <strain evidence="1 7">NOV-9</strain>
    </source>
</reference>
<protein>
    <submittedName>
        <fullName evidence="3">Uncharacterized protein</fullName>
    </submittedName>
</protein>
<sequence>MQRVLPPLSQLVQILALSHGRPAPHSKSRASSSWLSTSDQHWRGLHWVPILQTVSVLGNGCRGGPCFEKNPCRNGKVTARRKNTSFQNLYDGTSNALPVKDVIQRMLRFPATHTHSSQ</sequence>
<dbReference type="Proteomes" id="UP000437068">
    <property type="component" value="Unassembled WGS sequence"/>
</dbReference>
<evidence type="ECO:0000313" key="10">
    <source>
        <dbReference type="Proteomes" id="UP000440367"/>
    </source>
</evidence>
<dbReference type="EMBL" id="QXGA01000042">
    <property type="protein sequence ID" value="KAE9154320.1"/>
    <property type="molecule type" value="Genomic_DNA"/>
</dbReference>
<evidence type="ECO:0000313" key="1">
    <source>
        <dbReference type="EMBL" id="KAE8948263.1"/>
    </source>
</evidence>
<evidence type="ECO:0000313" key="8">
    <source>
        <dbReference type="Proteomes" id="UP000433483"/>
    </source>
</evidence>
<evidence type="ECO:0000313" key="12">
    <source>
        <dbReference type="Proteomes" id="UP000441208"/>
    </source>
</evidence>
<evidence type="ECO:0000313" key="2">
    <source>
        <dbReference type="EMBL" id="KAE9136771.1"/>
    </source>
</evidence>
<evidence type="ECO:0000313" key="11">
    <source>
        <dbReference type="Proteomes" id="UP000440732"/>
    </source>
</evidence>
<dbReference type="Proteomes" id="UP000440367">
    <property type="component" value="Unassembled WGS sequence"/>
</dbReference>
<organism evidence="3 11">
    <name type="scientific">Phytophthora fragariae</name>
    <dbReference type="NCBI Taxonomy" id="53985"/>
    <lineage>
        <taxon>Eukaryota</taxon>
        <taxon>Sar</taxon>
        <taxon>Stramenopiles</taxon>
        <taxon>Oomycota</taxon>
        <taxon>Peronosporomycetes</taxon>
        <taxon>Peronosporales</taxon>
        <taxon>Peronosporaceae</taxon>
        <taxon>Phytophthora</taxon>
    </lineage>
</organism>
<dbReference type="AlphaFoldDB" id="A0A6A3UR73"/>
<evidence type="ECO:0000313" key="5">
    <source>
        <dbReference type="EMBL" id="KAE9255533.1"/>
    </source>
</evidence>
<dbReference type="Proteomes" id="UP000429523">
    <property type="component" value="Unassembled WGS sequence"/>
</dbReference>
<evidence type="ECO:0000313" key="3">
    <source>
        <dbReference type="EMBL" id="KAE9154320.1"/>
    </source>
</evidence>
<accession>A0A6A3UR73</accession>
<dbReference type="Proteomes" id="UP000440732">
    <property type="component" value="Unassembled WGS sequence"/>
</dbReference>
<keyword evidence="8" id="KW-1185">Reference proteome</keyword>
<evidence type="ECO:0000313" key="6">
    <source>
        <dbReference type="EMBL" id="KAE9327751.1"/>
    </source>
</evidence>
<proteinExistence type="predicted"/>